<reference evidence="2" key="1">
    <citation type="submission" date="2021-02" db="EMBL/GenBank/DDBJ databases">
        <authorList>
            <person name="Dougan E. K."/>
            <person name="Rhodes N."/>
            <person name="Thang M."/>
            <person name="Chan C."/>
        </authorList>
    </citation>
    <scope>NUCLEOTIDE SEQUENCE</scope>
</reference>
<evidence type="ECO:0000313" key="3">
    <source>
        <dbReference type="Proteomes" id="UP000654075"/>
    </source>
</evidence>
<gene>
    <name evidence="2" type="ORF">PGLA1383_LOCUS39387</name>
</gene>
<dbReference type="Proteomes" id="UP000654075">
    <property type="component" value="Unassembled WGS sequence"/>
</dbReference>
<accession>A0A813GG64</accession>
<name>A0A813GG64_POLGL</name>
<feature type="non-terminal residue" evidence="2">
    <location>
        <position position="1"/>
    </location>
</feature>
<protein>
    <submittedName>
        <fullName evidence="2">Uncharacterized protein</fullName>
    </submittedName>
</protein>
<evidence type="ECO:0000256" key="1">
    <source>
        <dbReference type="SAM" id="MobiDB-lite"/>
    </source>
</evidence>
<sequence length="327" mass="35334">MRSESEDSEVDLEALRKPRARSASPLQEPQASDRQSKIVLRRSRPPRSNADVELAAAAESSPPTARERAEGTSSVIVFRGSRSQRSSAANGDPSADAAGGPAIQALQGRWKHSDKQFGMLTVTGKRVCFEETKNNSDLLPQHDGSVTLDGWLSRPETLRPEVVEWTLGAAGCNGRCEWYRCDAKEDLEPSRAAGSPEAQRSILVFRKRNPEKRAAPPDDVAEVSQPGLGAAVAAIQGRWEHSSLGMLAVDGMQVVFDRGITCNIVQMPDGSLNVGGFVSRPLGAAGALEQINWSMAGCDAECHWRRVGSSTEDANRARSVEGLQHWP</sequence>
<comment type="caution">
    <text evidence="2">The sequence shown here is derived from an EMBL/GenBank/DDBJ whole genome shotgun (WGS) entry which is preliminary data.</text>
</comment>
<proteinExistence type="predicted"/>
<feature type="compositionally biased region" description="Polar residues" evidence="1">
    <location>
        <begin position="71"/>
        <end position="85"/>
    </location>
</feature>
<dbReference type="EMBL" id="CAJNNV010027837">
    <property type="protein sequence ID" value="CAE8621870.1"/>
    <property type="molecule type" value="Genomic_DNA"/>
</dbReference>
<feature type="compositionally biased region" description="Polar residues" evidence="1">
    <location>
        <begin position="24"/>
        <end position="33"/>
    </location>
</feature>
<evidence type="ECO:0000313" key="2">
    <source>
        <dbReference type="EMBL" id="CAE8621870.1"/>
    </source>
</evidence>
<feature type="compositionally biased region" description="Low complexity" evidence="1">
    <location>
        <begin position="86"/>
        <end position="99"/>
    </location>
</feature>
<dbReference type="AlphaFoldDB" id="A0A813GG64"/>
<feature type="compositionally biased region" description="Acidic residues" evidence="1">
    <location>
        <begin position="1"/>
        <end position="12"/>
    </location>
</feature>
<keyword evidence="3" id="KW-1185">Reference proteome</keyword>
<organism evidence="2 3">
    <name type="scientific">Polarella glacialis</name>
    <name type="common">Dinoflagellate</name>
    <dbReference type="NCBI Taxonomy" id="89957"/>
    <lineage>
        <taxon>Eukaryota</taxon>
        <taxon>Sar</taxon>
        <taxon>Alveolata</taxon>
        <taxon>Dinophyceae</taxon>
        <taxon>Suessiales</taxon>
        <taxon>Suessiaceae</taxon>
        <taxon>Polarella</taxon>
    </lineage>
</organism>
<feature type="region of interest" description="Disordered" evidence="1">
    <location>
        <begin position="1"/>
        <end position="99"/>
    </location>
</feature>